<protein>
    <submittedName>
        <fullName evidence="3">Uncharacterized protein</fullName>
    </submittedName>
</protein>
<evidence type="ECO:0000313" key="3">
    <source>
        <dbReference type="EMBL" id="KAK8897484.1"/>
    </source>
</evidence>
<organism evidence="3 4">
    <name type="scientific">Tritrichomonas musculus</name>
    <dbReference type="NCBI Taxonomy" id="1915356"/>
    <lineage>
        <taxon>Eukaryota</taxon>
        <taxon>Metamonada</taxon>
        <taxon>Parabasalia</taxon>
        <taxon>Tritrichomonadida</taxon>
        <taxon>Tritrichomonadidae</taxon>
        <taxon>Tritrichomonas</taxon>
    </lineage>
</organism>
<feature type="compositionally biased region" description="Basic and acidic residues" evidence="2">
    <location>
        <begin position="61"/>
        <end position="73"/>
    </location>
</feature>
<evidence type="ECO:0000256" key="2">
    <source>
        <dbReference type="SAM" id="MobiDB-lite"/>
    </source>
</evidence>
<comment type="caution">
    <text evidence="3">The sequence shown here is derived from an EMBL/GenBank/DDBJ whole genome shotgun (WGS) entry which is preliminary data.</text>
</comment>
<accession>A0ABR2L2E5</accession>
<evidence type="ECO:0000256" key="1">
    <source>
        <dbReference type="SAM" id="Coils"/>
    </source>
</evidence>
<gene>
    <name evidence="3" type="ORF">M9Y10_015439</name>
</gene>
<keyword evidence="4" id="KW-1185">Reference proteome</keyword>
<dbReference type="EMBL" id="JAPFFF010000002">
    <property type="protein sequence ID" value="KAK8897484.1"/>
    <property type="molecule type" value="Genomic_DNA"/>
</dbReference>
<proteinExistence type="predicted"/>
<feature type="region of interest" description="Disordered" evidence="2">
    <location>
        <begin position="49"/>
        <end position="95"/>
    </location>
</feature>
<name>A0ABR2L2E5_9EUKA</name>
<reference evidence="3 4" key="1">
    <citation type="submission" date="2024-04" db="EMBL/GenBank/DDBJ databases">
        <title>Tritrichomonas musculus Genome.</title>
        <authorList>
            <person name="Alves-Ferreira E."/>
            <person name="Grigg M."/>
            <person name="Lorenzi H."/>
            <person name="Galac M."/>
        </authorList>
    </citation>
    <scope>NUCLEOTIDE SEQUENCE [LARGE SCALE GENOMIC DNA]</scope>
    <source>
        <strain evidence="3 4">EAF2021</strain>
    </source>
</reference>
<feature type="coiled-coil region" evidence="1">
    <location>
        <begin position="95"/>
        <end position="182"/>
    </location>
</feature>
<dbReference type="Proteomes" id="UP001470230">
    <property type="component" value="Unassembled WGS sequence"/>
</dbReference>
<evidence type="ECO:0000313" key="4">
    <source>
        <dbReference type="Proteomes" id="UP001470230"/>
    </source>
</evidence>
<keyword evidence="1" id="KW-0175">Coiled coil</keyword>
<sequence>MNVASLSFEIGYINQASAPFFVEKAFKDIFSIAVSIDYKLNVDRMHEAHHSNAKTSPTLNKDSDANDEPKSQLKNELQSQQKDSEEGLLPKENQIQSWEKDFEIQKKEFEKQKKEFEIQKKEFEIRKKDFDDQMNQMKSMYEQMMKQQDEFAKQQKEIVEQMKEKDEEIKRLREELKKIQNQS</sequence>